<sequence>MKYLFNIYTPHLSRIALPKLQKLRSSNSLLCSGARSLFWNSIFEICGVCSLFCRSASSFLNKSLRIFITLMIGSMLLSACHTTNVITRNIDSDFVGNSNGFTKKLVKGGNFWITTYQRISNKHLPYVFYIEGDGLAYTGRYSISDNPTPVRPMLLKLAALDSRPNVVYIARPCQFTLMNLNPNCNQSYWTNLRMSDEVVASLNEVINVTNNELPFSIVGYSGGGGIAVLIAARNKSVKDIITISGNLDHISFNKYQNVKPMLGSLNPIDYAAKIRNIPQLHISGGKDTIVPPFIADKFVQASDSACVHQHIFDVAQHNKGWEAIWDYILNMPLTCYKN</sequence>
<keyword evidence="3" id="KW-1185">Reference proteome</keyword>
<evidence type="ECO:0000313" key="3">
    <source>
        <dbReference type="Proteomes" id="UP001326613"/>
    </source>
</evidence>
<keyword evidence="2" id="KW-0378">Hydrolase</keyword>
<dbReference type="GO" id="GO:0016787">
    <property type="term" value="F:hydrolase activity"/>
    <property type="evidence" value="ECO:0007669"/>
    <property type="project" value="UniProtKB-KW"/>
</dbReference>
<dbReference type="Pfam" id="PF03959">
    <property type="entry name" value="FSH1"/>
    <property type="match status" value="1"/>
</dbReference>
<organism evidence="2 3">
    <name type="scientific">Candidatus Trichorickettsia mobilis</name>
    <dbReference type="NCBI Taxonomy" id="1346319"/>
    <lineage>
        <taxon>Bacteria</taxon>
        <taxon>Pseudomonadati</taxon>
        <taxon>Pseudomonadota</taxon>
        <taxon>Alphaproteobacteria</taxon>
        <taxon>Rickettsiales</taxon>
        <taxon>Rickettsiaceae</taxon>
        <taxon>Rickettsieae</taxon>
        <taxon>Candidatus Trichorickettsia</taxon>
    </lineage>
</organism>
<name>A0ABZ0UWB5_9RICK</name>
<accession>A0ABZ0UWB5</accession>
<protein>
    <submittedName>
        <fullName evidence="2">Alpha/beta hydrolase family protein</fullName>
    </submittedName>
</protein>
<dbReference type="InterPro" id="IPR029058">
    <property type="entry name" value="AB_hydrolase_fold"/>
</dbReference>
<evidence type="ECO:0000313" key="2">
    <source>
        <dbReference type="EMBL" id="WPY00907.1"/>
    </source>
</evidence>
<proteinExistence type="predicted"/>
<feature type="domain" description="Serine hydrolase" evidence="1">
    <location>
        <begin position="196"/>
        <end position="310"/>
    </location>
</feature>
<dbReference type="EMBL" id="CP112932">
    <property type="protein sequence ID" value="WPY00907.1"/>
    <property type="molecule type" value="Genomic_DNA"/>
</dbReference>
<dbReference type="Gene3D" id="3.40.50.1820">
    <property type="entry name" value="alpha/beta hydrolase"/>
    <property type="match status" value="1"/>
</dbReference>
<dbReference type="SUPFAM" id="SSF53474">
    <property type="entry name" value="alpha/beta-Hydrolases"/>
    <property type="match status" value="1"/>
</dbReference>
<evidence type="ECO:0000259" key="1">
    <source>
        <dbReference type="Pfam" id="PF03959"/>
    </source>
</evidence>
<dbReference type="InterPro" id="IPR005645">
    <property type="entry name" value="FSH-like_dom"/>
</dbReference>
<reference evidence="2 3" key="1">
    <citation type="submission" date="2022-10" db="EMBL/GenBank/DDBJ databases">
        <title>Host association and intracellularity evolved multiple times independently in the Rickettsiales.</title>
        <authorList>
            <person name="Castelli M."/>
            <person name="Nardi T."/>
            <person name="Gammuto L."/>
            <person name="Bellinzona G."/>
            <person name="Sabaneyeva E."/>
            <person name="Potekhin A."/>
            <person name="Serra V."/>
            <person name="Petroni G."/>
            <person name="Sassera D."/>
        </authorList>
    </citation>
    <scope>NUCLEOTIDE SEQUENCE [LARGE SCALE GENOMIC DNA]</scope>
    <source>
        <strain evidence="2 3">Kr 154-4</strain>
    </source>
</reference>
<dbReference type="Proteomes" id="UP001326613">
    <property type="component" value="Chromosome"/>
</dbReference>
<gene>
    <name evidence="2" type="ORF">Trichorick_00797</name>
</gene>